<dbReference type="STRING" id="426428.A0A0D2XL60"/>
<dbReference type="SUPFAM" id="SSF82153">
    <property type="entry name" value="FAS1 domain"/>
    <property type="match status" value="1"/>
</dbReference>
<accession>A0A0D2XL60</accession>
<dbReference type="AlphaFoldDB" id="A0A0D2XL60"/>
<organism evidence="2 3">
    <name type="scientific">Fusarium oxysporum (strain Fo5176)</name>
    <name type="common">Fusarium vascular wilt</name>
    <dbReference type="NCBI Taxonomy" id="660025"/>
    <lineage>
        <taxon>Eukaryota</taxon>
        <taxon>Fungi</taxon>
        <taxon>Dikarya</taxon>
        <taxon>Ascomycota</taxon>
        <taxon>Pezizomycotina</taxon>
        <taxon>Sordariomycetes</taxon>
        <taxon>Hypocreomycetidae</taxon>
        <taxon>Hypocreales</taxon>
        <taxon>Nectriaceae</taxon>
        <taxon>Fusarium</taxon>
        <taxon>Fusarium oxysporum species complex</taxon>
    </lineage>
</organism>
<feature type="domain" description="FAS1" evidence="1">
    <location>
        <begin position="165"/>
        <end position="293"/>
    </location>
</feature>
<sequence>MARASSPPNGGNFLQLRSSEALKQLFPCFMNLSFLYAHNIELIFVMTKFQNFLPLAFTKLATAQNGRSSNSSLTDVLASNNHIFSVLNASMLASDPRTFEAGLSYRVLNGTYFSKNFTETPLFIETMLQNSTFENVTGGQVVKARKNEDAGLKFTSGVVHILNCVLEIPMNLSGTAIAANLTAVLGPIYAAHLTDDLIGMQNITVFAPSNGAFTVIASVAGNLSDNDLQNILQYHIVQGTVGSSTTLENGTLRTVQGSDLNISVDSSAIYIDDARVTLPYVLISNGVVHVVEK</sequence>
<dbReference type="SMART" id="SM00554">
    <property type="entry name" value="FAS1"/>
    <property type="match status" value="1"/>
</dbReference>
<dbReference type="PANTHER" id="PTHR10900">
    <property type="entry name" value="PERIOSTIN-RELATED"/>
    <property type="match status" value="1"/>
</dbReference>
<proteinExistence type="predicted"/>
<dbReference type="EnsemblFungi" id="FOXG_04684T0">
    <property type="protein sequence ID" value="FOXG_04684P0"/>
    <property type="gene ID" value="FOXG_04684"/>
</dbReference>
<dbReference type="InterPro" id="IPR000782">
    <property type="entry name" value="FAS1_domain"/>
</dbReference>
<evidence type="ECO:0000313" key="2">
    <source>
        <dbReference type="EnsemblFungi" id="FOXG_04684P0"/>
    </source>
</evidence>
<dbReference type="PROSITE" id="PS50213">
    <property type="entry name" value="FAS1"/>
    <property type="match status" value="1"/>
</dbReference>
<dbReference type="Gene3D" id="2.30.180.10">
    <property type="entry name" value="FAS1 domain"/>
    <property type="match status" value="2"/>
</dbReference>
<dbReference type="GO" id="GO:0016236">
    <property type="term" value="P:macroautophagy"/>
    <property type="evidence" value="ECO:0007669"/>
    <property type="project" value="TreeGrafter"/>
</dbReference>
<dbReference type="Pfam" id="PF02469">
    <property type="entry name" value="Fasciclin"/>
    <property type="match status" value="1"/>
</dbReference>
<evidence type="ECO:0000313" key="3">
    <source>
        <dbReference type="Proteomes" id="UP000002489"/>
    </source>
</evidence>
<dbReference type="InterPro" id="IPR050904">
    <property type="entry name" value="Adhesion/Biosynth-related"/>
</dbReference>
<reference evidence="3" key="1">
    <citation type="journal article" date="2012" name="Mol. Plant Microbe Interact.">
        <title>A highly conserved effector in Fusarium oxysporum is required for full virulence on Arabidopsis.</title>
        <authorList>
            <person name="Thatcher L.F."/>
            <person name="Gardiner D.M."/>
            <person name="Kazan K."/>
            <person name="Manners J."/>
        </authorList>
    </citation>
    <scope>NUCLEOTIDE SEQUENCE [LARGE SCALE GENOMIC DNA]</scope>
    <source>
        <strain evidence="3">Fo5176</strain>
    </source>
</reference>
<dbReference type="PANTHER" id="PTHR10900:SF77">
    <property type="entry name" value="FI19380P1"/>
    <property type="match status" value="1"/>
</dbReference>
<evidence type="ECO:0000259" key="1">
    <source>
        <dbReference type="PROSITE" id="PS50213"/>
    </source>
</evidence>
<dbReference type="GO" id="GO:0000329">
    <property type="term" value="C:fungal-type vacuole membrane"/>
    <property type="evidence" value="ECO:0007669"/>
    <property type="project" value="TreeGrafter"/>
</dbReference>
<reference evidence="2" key="2">
    <citation type="submission" date="2025-08" db="UniProtKB">
        <authorList>
            <consortium name="EnsemblFungi"/>
        </authorList>
    </citation>
    <scope>IDENTIFICATION</scope>
    <source>
        <strain evidence="2">4287 / CBS 123668 / FGSC 9935 / NRRL 34936</strain>
    </source>
</reference>
<dbReference type="Proteomes" id="UP000002489">
    <property type="component" value="Unassembled WGS sequence"/>
</dbReference>
<name>A0A0D2XL60_FUSOF</name>
<protein>
    <recommendedName>
        <fullName evidence="1">FAS1 domain-containing protein</fullName>
    </recommendedName>
</protein>
<dbReference type="InterPro" id="IPR036378">
    <property type="entry name" value="FAS1_dom_sf"/>
</dbReference>